<keyword evidence="2" id="KW-1185">Reference proteome</keyword>
<evidence type="ECO:0000313" key="2">
    <source>
        <dbReference type="Proteomes" id="UP000051952"/>
    </source>
</evidence>
<protein>
    <submittedName>
        <fullName evidence="1">Uncharacterized protein</fullName>
    </submittedName>
</protein>
<proteinExistence type="predicted"/>
<organism evidence="1 2">
    <name type="scientific">Bodo saltans</name>
    <name type="common">Flagellated protozoan</name>
    <dbReference type="NCBI Taxonomy" id="75058"/>
    <lineage>
        <taxon>Eukaryota</taxon>
        <taxon>Discoba</taxon>
        <taxon>Euglenozoa</taxon>
        <taxon>Kinetoplastea</taxon>
        <taxon>Metakinetoplastina</taxon>
        <taxon>Eubodonida</taxon>
        <taxon>Bodonidae</taxon>
        <taxon>Bodo</taxon>
    </lineage>
</organism>
<dbReference type="EMBL" id="CYKH01001344">
    <property type="protein sequence ID" value="CUG86625.1"/>
    <property type="molecule type" value="Genomic_DNA"/>
</dbReference>
<evidence type="ECO:0000313" key="1">
    <source>
        <dbReference type="EMBL" id="CUG86625.1"/>
    </source>
</evidence>
<dbReference type="VEuPathDB" id="TriTrypDB:BSAL_93985"/>
<name>A0A0S4J622_BODSA</name>
<reference evidence="2" key="1">
    <citation type="submission" date="2015-09" db="EMBL/GenBank/DDBJ databases">
        <authorList>
            <consortium name="Pathogen Informatics"/>
        </authorList>
    </citation>
    <scope>NUCLEOTIDE SEQUENCE [LARGE SCALE GENOMIC DNA]</scope>
    <source>
        <strain evidence="2">Lake Konstanz</strain>
    </source>
</reference>
<dbReference type="Proteomes" id="UP000051952">
    <property type="component" value="Unassembled WGS sequence"/>
</dbReference>
<feature type="non-terminal residue" evidence="1">
    <location>
        <position position="106"/>
    </location>
</feature>
<sequence length="106" mass="11827">MTKSNEYAGLGTGISSMFEDNNRRVAKRIAPPLVHQRIRIVKSERHNDDPIAVPLMTGGVDQSKDRNDFDLPFSLSNDCTNIFLDLGVNAGQQLRTLFFGSEPESF</sequence>
<accession>A0A0S4J622</accession>
<dbReference type="AlphaFoldDB" id="A0A0S4J622"/>
<gene>
    <name evidence="1" type="ORF">BSAL_93985</name>
</gene>